<dbReference type="SUPFAM" id="SSF51161">
    <property type="entry name" value="Trimeric LpxA-like enzymes"/>
    <property type="match status" value="1"/>
</dbReference>
<keyword evidence="1" id="KW-0808">Transferase</keyword>
<sequence>MICLFEDRKVVNFYPLTLTRPIYELRCGVMSLQEKIHTRFSQSLFFHCRDYLTRTLAQRVGKDRVNQWEKMVRSDLLLINGRVLLSGDEIPLEGEEEVGIQGEDIVYARLRKKTMASFSKGSLRDIEAFLTEVMRKIRLRQVEAKLVEFPWDLVDGNREMIRKDFEIKNRRGIEGKVDRNAHLINPGLIYIERGTTVEAGVVMDATQGPIYIEEGVRIRPPTIVDGPSYIGRGTTIDGAKIRGGCSIGPVCRIAGEIEESIIHGFTNKHHEGFIGHSYIGEWVNLGALTTTSNLKSTYGTVKVCLSGKKIDTGKMKVGSFIGDHTKTGIGTLLDTGCVMGVAVNLFGGGRTPRFIPSFSWGGGSEFKENRLDKVLEVARIVMERRGIQQTPSERDLLKKVYQLTLKERKSAKVEL</sequence>
<organism evidence="3 4">
    <name type="scientific">Aerophobetes bacterium</name>
    <dbReference type="NCBI Taxonomy" id="2030807"/>
    <lineage>
        <taxon>Bacteria</taxon>
        <taxon>Candidatus Aerophobota</taxon>
    </lineage>
</organism>
<protein>
    <recommendedName>
        <fullName evidence="5">Glucose-1-phosphate thymidylyltransferase</fullName>
    </recommendedName>
</protein>
<dbReference type="EMBL" id="SOJT01000176">
    <property type="protein sequence ID" value="TET27623.1"/>
    <property type="molecule type" value="Genomic_DNA"/>
</dbReference>
<keyword evidence="2" id="KW-0012">Acyltransferase</keyword>
<evidence type="ECO:0000256" key="2">
    <source>
        <dbReference type="ARBA" id="ARBA00023315"/>
    </source>
</evidence>
<proteinExistence type="predicted"/>
<evidence type="ECO:0000256" key="1">
    <source>
        <dbReference type="ARBA" id="ARBA00022679"/>
    </source>
</evidence>
<dbReference type="InterPro" id="IPR023917">
    <property type="entry name" value="Bifunctiontional_GlmU_bac-type"/>
</dbReference>
<dbReference type="GO" id="GO:0016779">
    <property type="term" value="F:nucleotidyltransferase activity"/>
    <property type="evidence" value="ECO:0007669"/>
    <property type="project" value="UniProtKB-ARBA"/>
</dbReference>
<evidence type="ECO:0000313" key="4">
    <source>
        <dbReference type="Proteomes" id="UP000316517"/>
    </source>
</evidence>
<dbReference type="AlphaFoldDB" id="A0A523TBH7"/>
<dbReference type="GO" id="GO:0016746">
    <property type="term" value="F:acyltransferase activity"/>
    <property type="evidence" value="ECO:0007669"/>
    <property type="project" value="UniProtKB-KW"/>
</dbReference>
<dbReference type="InterPro" id="IPR050065">
    <property type="entry name" value="GlmU-like"/>
</dbReference>
<dbReference type="InterPro" id="IPR011004">
    <property type="entry name" value="Trimer_LpxA-like_sf"/>
</dbReference>
<reference evidence="3 4" key="1">
    <citation type="submission" date="2019-03" db="EMBL/GenBank/DDBJ databases">
        <title>Metabolic potential of uncultured bacteria and archaea associated with petroleum seepage in deep-sea sediments.</title>
        <authorList>
            <person name="Dong X."/>
            <person name="Hubert C."/>
        </authorList>
    </citation>
    <scope>NUCLEOTIDE SEQUENCE [LARGE SCALE GENOMIC DNA]</scope>
    <source>
        <strain evidence="3">E44_bin3</strain>
    </source>
</reference>
<gene>
    <name evidence="3" type="ORF">E3J68_03945</name>
</gene>
<evidence type="ECO:0008006" key="5">
    <source>
        <dbReference type="Google" id="ProtNLM"/>
    </source>
</evidence>
<name>A0A523TBH7_UNCAE</name>
<dbReference type="PANTHER" id="PTHR43584:SF9">
    <property type="entry name" value="TRANSFERASE HEXAPEPTIDE REPEAT CONTAINING PROTEIN"/>
    <property type="match status" value="1"/>
</dbReference>
<dbReference type="Proteomes" id="UP000316517">
    <property type="component" value="Unassembled WGS sequence"/>
</dbReference>
<evidence type="ECO:0000313" key="3">
    <source>
        <dbReference type="EMBL" id="TET27623.1"/>
    </source>
</evidence>
<accession>A0A523TBH7</accession>
<dbReference type="Pfam" id="PF13562">
    <property type="entry name" value="NTP_transf_4"/>
    <property type="match status" value="1"/>
</dbReference>
<dbReference type="Gene3D" id="2.160.10.10">
    <property type="entry name" value="Hexapeptide repeat proteins"/>
    <property type="match status" value="1"/>
</dbReference>
<dbReference type="NCBIfam" id="TIGR03991">
    <property type="entry name" value="alt_bact_glmU"/>
    <property type="match status" value="1"/>
</dbReference>
<dbReference type="PANTHER" id="PTHR43584">
    <property type="entry name" value="NUCLEOTIDYL TRANSFERASE"/>
    <property type="match status" value="1"/>
</dbReference>
<comment type="caution">
    <text evidence="3">The sequence shown here is derived from an EMBL/GenBank/DDBJ whole genome shotgun (WGS) entry which is preliminary data.</text>
</comment>